<dbReference type="RefSeq" id="WP_118887059.1">
    <property type="nucleotide sequence ID" value="NZ_CP032100.1"/>
</dbReference>
<accession>A0AAD0SSQ5</accession>
<evidence type="ECO:0000313" key="2">
    <source>
        <dbReference type="EMBL" id="AXX90469.1"/>
    </source>
</evidence>
<dbReference type="Gene3D" id="3.40.50.300">
    <property type="entry name" value="P-loop containing nucleotide triphosphate hydrolases"/>
    <property type="match status" value="1"/>
</dbReference>
<proteinExistence type="predicted"/>
<protein>
    <recommendedName>
        <fullName evidence="1">CobQ/CobB/MinD/ParA nucleotide binding domain-containing protein</fullName>
    </recommendedName>
</protein>
<dbReference type="Pfam" id="PF01656">
    <property type="entry name" value="CbiA"/>
    <property type="match status" value="1"/>
</dbReference>
<evidence type="ECO:0000313" key="3">
    <source>
        <dbReference type="Proteomes" id="UP000263040"/>
    </source>
</evidence>
<dbReference type="KEGG" id="asui:ASUIS_2008"/>
<evidence type="ECO:0000259" key="1">
    <source>
        <dbReference type="Pfam" id="PF01656"/>
    </source>
</evidence>
<reference evidence="2 3" key="1">
    <citation type="submission" date="2018-08" db="EMBL/GenBank/DDBJ databases">
        <title>Complete genome of the Arcobacter suis type strain LMG 26152.</title>
        <authorList>
            <person name="Miller W.G."/>
            <person name="Yee E."/>
            <person name="Bono J.L."/>
        </authorList>
    </citation>
    <scope>NUCLEOTIDE SEQUENCE [LARGE SCALE GENOMIC DNA]</scope>
    <source>
        <strain evidence="2 3">CECT 7833</strain>
    </source>
</reference>
<gene>
    <name evidence="2" type="ORF">ASUIS_2008</name>
</gene>
<dbReference type="InterPro" id="IPR027417">
    <property type="entry name" value="P-loop_NTPase"/>
</dbReference>
<dbReference type="InterPro" id="IPR002586">
    <property type="entry name" value="CobQ/CobB/MinD/ParA_Nub-bd_dom"/>
</dbReference>
<dbReference type="Proteomes" id="UP000263040">
    <property type="component" value="Chromosome"/>
</dbReference>
<sequence>MKTLISILSGKGGVGKSQISVSIAQSLKQEYTLKCFDNDSQVPTLSKYKSLNAKHIMIYDIDKDGEILPETLDITKLDEIAFEIENGNNEIVLVDNGSSSFNPFLSAFSVEAIEMLYQEISNFNFIVVIPVTADITTHKSAFEILTRYSILAKYVIVENYHFGTFDFFSTEIGKLFESNRSVIINVKLQRYTDSFLKMHEKMRDLNLTKEEALDSKTFQLIEKSRIRKMKKDFDDVFLTIIDNLICDSEK</sequence>
<dbReference type="SUPFAM" id="SSF52540">
    <property type="entry name" value="P-loop containing nucleoside triphosphate hydrolases"/>
    <property type="match status" value="1"/>
</dbReference>
<organism evidence="2 3">
    <name type="scientific">Arcobacter suis CECT 7833</name>
    <dbReference type="NCBI Taxonomy" id="663365"/>
    <lineage>
        <taxon>Bacteria</taxon>
        <taxon>Pseudomonadati</taxon>
        <taxon>Campylobacterota</taxon>
        <taxon>Epsilonproteobacteria</taxon>
        <taxon>Campylobacterales</taxon>
        <taxon>Arcobacteraceae</taxon>
        <taxon>Arcobacter</taxon>
    </lineage>
</organism>
<dbReference type="AlphaFoldDB" id="A0AAD0SSQ5"/>
<keyword evidence="3" id="KW-1185">Reference proteome</keyword>
<name>A0AAD0SSQ5_9BACT</name>
<dbReference type="EMBL" id="CP032100">
    <property type="protein sequence ID" value="AXX90469.1"/>
    <property type="molecule type" value="Genomic_DNA"/>
</dbReference>
<feature type="domain" description="CobQ/CobB/MinD/ParA nucleotide binding" evidence="1">
    <location>
        <begin position="5"/>
        <end position="145"/>
    </location>
</feature>